<gene>
    <name evidence="1" type="ORF">FHP88_15755</name>
</gene>
<comment type="caution">
    <text evidence="1">The sequence shown here is derived from an EMBL/GenBank/DDBJ whole genome shotgun (WGS) entry which is preliminary data.</text>
</comment>
<accession>A0A557S0N2</accession>
<reference evidence="1 2" key="1">
    <citation type="submission" date="2019-07" db="EMBL/GenBank/DDBJ databases">
        <title>The pathways for chlorine oxyanion respiration interact through the shared metabolite chlorate.</title>
        <authorList>
            <person name="Barnum T.P."/>
            <person name="Cheng Y."/>
            <person name="Hill K.A."/>
            <person name="Lucas L.N."/>
            <person name="Carlson H.K."/>
            <person name="Coates J.D."/>
        </authorList>
    </citation>
    <scope>NUCLEOTIDE SEQUENCE [LARGE SCALE GENOMIC DNA]</scope>
    <source>
        <strain evidence="1 2">BK-1</strain>
    </source>
</reference>
<dbReference type="Proteomes" id="UP000316649">
    <property type="component" value="Unassembled WGS sequence"/>
</dbReference>
<evidence type="ECO:0000313" key="2">
    <source>
        <dbReference type="Proteomes" id="UP000316649"/>
    </source>
</evidence>
<dbReference type="OrthoDB" id="6265118at2"/>
<dbReference type="AlphaFoldDB" id="A0A557S0N2"/>
<name>A0A557S0N2_9GAMM</name>
<keyword evidence="2" id="KW-1185">Reference proteome</keyword>
<sequence>MFVMQKHDAPINWPVVVEVPVDGGKTNRQEFTAQFQMLDQEAIDALAAQGDTAFIRGVLVGWGEDVKDPDGKAIKFGKKPLAEMTRRPYIRKALIRAYYEMAGGVVRKN</sequence>
<evidence type="ECO:0000313" key="1">
    <source>
        <dbReference type="EMBL" id="TVO70908.1"/>
    </source>
</evidence>
<proteinExistence type="predicted"/>
<protein>
    <submittedName>
        <fullName evidence="1">Uncharacterized protein</fullName>
    </submittedName>
</protein>
<dbReference type="RefSeq" id="WP_144360045.1">
    <property type="nucleotide sequence ID" value="NZ_VMNH01000023.1"/>
</dbReference>
<organism evidence="1 2">
    <name type="scientific">Sedimenticola selenatireducens</name>
    <dbReference type="NCBI Taxonomy" id="191960"/>
    <lineage>
        <taxon>Bacteria</taxon>
        <taxon>Pseudomonadati</taxon>
        <taxon>Pseudomonadota</taxon>
        <taxon>Gammaproteobacteria</taxon>
        <taxon>Chromatiales</taxon>
        <taxon>Sedimenticolaceae</taxon>
        <taxon>Sedimenticola</taxon>
    </lineage>
</organism>
<dbReference type="EMBL" id="VMNH01000023">
    <property type="protein sequence ID" value="TVO70908.1"/>
    <property type="molecule type" value="Genomic_DNA"/>
</dbReference>